<evidence type="ECO:0000313" key="3">
    <source>
        <dbReference type="Proteomes" id="UP001500456"/>
    </source>
</evidence>
<proteinExistence type="predicted"/>
<evidence type="ECO:0000313" key="2">
    <source>
        <dbReference type="EMBL" id="GAA4035006.1"/>
    </source>
</evidence>
<organism evidence="2 3">
    <name type="scientific">Streptomyces plumbiresistens</name>
    <dbReference type="NCBI Taxonomy" id="511811"/>
    <lineage>
        <taxon>Bacteria</taxon>
        <taxon>Bacillati</taxon>
        <taxon>Actinomycetota</taxon>
        <taxon>Actinomycetes</taxon>
        <taxon>Kitasatosporales</taxon>
        <taxon>Streptomycetaceae</taxon>
        <taxon>Streptomyces</taxon>
    </lineage>
</organism>
<keyword evidence="3" id="KW-1185">Reference proteome</keyword>
<protein>
    <submittedName>
        <fullName evidence="2">Uncharacterized protein</fullName>
    </submittedName>
</protein>
<gene>
    <name evidence="2" type="ORF">GCM10022232_94640</name>
</gene>
<reference evidence="3" key="1">
    <citation type="journal article" date="2019" name="Int. J. Syst. Evol. Microbiol.">
        <title>The Global Catalogue of Microorganisms (GCM) 10K type strain sequencing project: providing services to taxonomists for standard genome sequencing and annotation.</title>
        <authorList>
            <consortium name="The Broad Institute Genomics Platform"/>
            <consortium name="The Broad Institute Genome Sequencing Center for Infectious Disease"/>
            <person name="Wu L."/>
            <person name="Ma J."/>
        </authorList>
    </citation>
    <scope>NUCLEOTIDE SEQUENCE [LARGE SCALE GENOMIC DNA]</scope>
    <source>
        <strain evidence="3">JCM 16924</strain>
    </source>
</reference>
<dbReference type="EMBL" id="BAAAZX010000119">
    <property type="protein sequence ID" value="GAA4035006.1"/>
    <property type="molecule type" value="Genomic_DNA"/>
</dbReference>
<dbReference type="Proteomes" id="UP001500456">
    <property type="component" value="Unassembled WGS sequence"/>
</dbReference>
<accession>A0ABP7U2Z4</accession>
<sequence>MTSHHGIEILLTRPATNGELHRARRTVSLAANADRTRLMAVQPARTPGRALRSLRRRLHHLLPIDVLTTHYPDQHGQVLLNLEFSRTARAAIRQAATARGQRPGVNPLESWRPSYAASPPPRLAQ</sequence>
<comment type="caution">
    <text evidence="2">The sequence shown here is derived from an EMBL/GenBank/DDBJ whole genome shotgun (WGS) entry which is preliminary data.</text>
</comment>
<name>A0ABP7U2Z4_9ACTN</name>
<evidence type="ECO:0000256" key="1">
    <source>
        <dbReference type="SAM" id="MobiDB-lite"/>
    </source>
</evidence>
<feature type="region of interest" description="Disordered" evidence="1">
    <location>
        <begin position="94"/>
        <end position="125"/>
    </location>
</feature>